<evidence type="ECO:0000313" key="2">
    <source>
        <dbReference type="EMBL" id="KAL3848405.1"/>
    </source>
</evidence>
<evidence type="ECO:0000256" key="1">
    <source>
        <dbReference type="SAM" id="MobiDB-lite"/>
    </source>
</evidence>
<proteinExistence type="predicted"/>
<organism evidence="2 3">
    <name type="scientific">Sinanodonta woodiana</name>
    <name type="common">Chinese pond mussel</name>
    <name type="synonym">Anodonta woodiana</name>
    <dbReference type="NCBI Taxonomy" id="1069815"/>
    <lineage>
        <taxon>Eukaryota</taxon>
        <taxon>Metazoa</taxon>
        <taxon>Spiralia</taxon>
        <taxon>Lophotrochozoa</taxon>
        <taxon>Mollusca</taxon>
        <taxon>Bivalvia</taxon>
        <taxon>Autobranchia</taxon>
        <taxon>Heteroconchia</taxon>
        <taxon>Palaeoheterodonta</taxon>
        <taxon>Unionida</taxon>
        <taxon>Unionoidea</taxon>
        <taxon>Unionidae</taxon>
        <taxon>Unioninae</taxon>
        <taxon>Sinanodonta</taxon>
    </lineage>
</organism>
<gene>
    <name evidence="2" type="ORF">ACJMK2_019263</name>
</gene>
<accession>A0ABD3UG81</accession>
<name>A0ABD3UG81_SINWO</name>
<feature type="region of interest" description="Disordered" evidence="1">
    <location>
        <begin position="46"/>
        <end position="81"/>
    </location>
</feature>
<feature type="compositionally biased region" description="Basic and acidic residues" evidence="1">
    <location>
        <begin position="46"/>
        <end position="55"/>
    </location>
</feature>
<keyword evidence="3" id="KW-1185">Reference proteome</keyword>
<reference evidence="2 3" key="1">
    <citation type="submission" date="2024-11" db="EMBL/GenBank/DDBJ databases">
        <title>Chromosome-level genome assembly of the freshwater bivalve Anodonta woodiana.</title>
        <authorList>
            <person name="Chen X."/>
        </authorList>
    </citation>
    <scope>NUCLEOTIDE SEQUENCE [LARGE SCALE GENOMIC DNA]</scope>
    <source>
        <strain evidence="2">MN2024</strain>
        <tissue evidence="2">Gills</tissue>
    </source>
</reference>
<comment type="caution">
    <text evidence="2">The sequence shown here is derived from an EMBL/GenBank/DDBJ whole genome shotgun (WGS) entry which is preliminary data.</text>
</comment>
<dbReference type="EMBL" id="JBJQND010000016">
    <property type="protein sequence ID" value="KAL3848405.1"/>
    <property type="molecule type" value="Genomic_DNA"/>
</dbReference>
<sequence length="409" mass="46842">MKEELNFETTSSDSSHLDPLKSKELNMDAMARQRFEWQVTEEKIVSEVDESKSKEPLLLPRAVDKENKFPPSSSSTSSRKSQTIMRHTKDLFIYGNTQLCEVTTCTYRFRDKKIKQHYVTAISKSTYIKSYTGLRLYDELLSVNGKKLEGRKQKKVISIFRNIRPSRSGGFELKLTLRCWREESTGPAPSTIITVNLNLLIKPEKEQKQMIVHSKPLLQGNVLNIRFTSVVNSCVKIYATKASEIGKQYIFASVDGVISVGNLSPGDAENAHISAFNVMYFQGNDANVMPFFGCILYFEVNRKKMYMTSGLSKTSNKYTLLFKQLPDIKDTSETYLDERFFLLHENGDLKILESMLNRGQCVHYEADTNTLNMQFLTTEQIENMNQTTCGDFVVDIFQIKSMRQLSRQG</sequence>
<dbReference type="AlphaFoldDB" id="A0ABD3UG81"/>
<dbReference type="InterPro" id="IPR036034">
    <property type="entry name" value="PDZ_sf"/>
</dbReference>
<feature type="region of interest" description="Disordered" evidence="1">
    <location>
        <begin position="1"/>
        <end position="22"/>
    </location>
</feature>
<feature type="compositionally biased region" description="Low complexity" evidence="1">
    <location>
        <begin position="72"/>
        <end position="81"/>
    </location>
</feature>
<protein>
    <submittedName>
        <fullName evidence="2">Uncharacterized protein</fullName>
    </submittedName>
</protein>
<evidence type="ECO:0000313" key="3">
    <source>
        <dbReference type="Proteomes" id="UP001634394"/>
    </source>
</evidence>
<dbReference type="Gene3D" id="2.30.42.10">
    <property type="match status" value="1"/>
</dbReference>
<dbReference type="Proteomes" id="UP001634394">
    <property type="component" value="Unassembled WGS sequence"/>
</dbReference>